<name>A0A026WJQ9_OOCBI</name>
<feature type="compositionally biased region" description="Low complexity" evidence="2">
    <location>
        <begin position="304"/>
        <end position="329"/>
    </location>
</feature>
<feature type="compositionally biased region" description="Polar residues" evidence="2">
    <location>
        <begin position="1562"/>
        <end position="1578"/>
    </location>
</feature>
<feature type="region of interest" description="Disordered" evidence="2">
    <location>
        <begin position="1075"/>
        <end position="1103"/>
    </location>
</feature>
<feature type="compositionally biased region" description="Low complexity" evidence="2">
    <location>
        <begin position="1546"/>
        <end position="1561"/>
    </location>
</feature>
<feature type="compositionally biased region" description="Polar residues" evidence="2">
    <location>
        <begin position="726"/>
        <end position="736"/>
    </location>
</feature>
<feature type="coiled-coil region" evidence="1">
    <location>
        <begin position="21"/>
        <end position="72"/>
    </location>
</feature>
<reference evidence="3 5" key="1">
    <citation type="journal article" date="2014" name="Curr. Biol.">
        <title>The genome of the clonal raider ant Cerapachys biroi.</title>
        <authorList>
            <person name="Oxley P.R."/>
            <person name="Ji L."/>
            <person name="Fetter-Pruneda I."/>
            <person name="McKenzie S.K."/>
            <person name="Li C."/>
            <person name="Hu H."/>
            <person name="Zhang G."/>
            <person name="Kronauer D.J."/>
        </authorList>
    </citation>
    <scope>NUCLEOTIDE SEQUENCE [LARGE SCALE GENOMIC DNA]</scope>
</reference>
<protein>
    <submittedName>
        <fullName evidence="3">Uncharacterized protein</fullName>
    </submittedName>
</protein>
<feature type="compositionally biased region" description="Low complexity" evidence="2">
    <location>
        <begin position="277"/>
        <end position="288"/>
    </location>
</feature>
<reference evidence="4" key="3">
    <citation type="submission" date="2018-07" db="EMBL/GenBank/DDBJ databases">
        <authorList>
            <person name="Mckenzie S.K."/>
            <person name="Kronauer D.J.C."/>
        </authorList>
    </citation>
    <scope>NUCLEOTIDE SEQUENCE</scope>
    <source>
        <strain evidence="4">Clonal line C1</strain>
    </source>
</reference>
<feature type="compositionally biased region" description="Polar residues" evidence="2">
    <location>
        <begin position="799"/>
        <end position="815"/>
    </location>
</feature>
<reference evidence="4 6" key="2">
    <citation type="journal article" date="2018" name="Genome Res.">
        <title>The genomic architecture and molecular evolution of ant odorant receptors.</title>
        <authorList>
            <person name="McKenzie S.K."/>
            <person name="Kronauer D.J.C."/>
        </authorList>
    </citation>
    <scope>NUCLEOTIDE SEQUENCE [LARGE SCALE GENOMIC DNA]</scope>
    <source>
        <strain evidence="4">Clonal line C1</strain>
    </source>
</reference>
<dbReference type="OMA" id="RPAIVTC"/>
<feature type="compositionally biased region" description="Polar residues" evidence="2">
    <location>
        <begin position="1090"/>
        <end position="1103"/>
    </location>
</feature>
<feature type="compositionally biased region" description="Basic and acidic residues" evidence="2">
    <location>
        <begin position="1579"/>
        <end position="1588"/>
    </location>
</feature>
<evidence type="ECO:0000256" key="1">
    <source>
        <dbReference type="SAM" id="Coils"/>
    </source>
</evidence>
<feature type="compositionally biased region" description="Polar residues" evidence="2">
    <location>
        <begin position="744"/>
        <end position="755"/>
    </location>
</feature>
<keyword evidence="5" id="KW-1185">Reference proteome</keyword>
<proteinExistence type="predicted"/>
<feature type="compositionally biased region" description="Basic residues" evidence="2">
    <location>
        <begin position="705"/>
        <end position="719"/>
    </location>
</feature>
<feature type="region of interest" description="Disordered" evidence="2">
    <location>
        <begin position="1403"/>
        <end position="1423"/>
    </location>
</feature>
<dbReference type="Proteomes" id="UP000279307">
    <property type="component" value="Chromosome 10"/>
</dbReference>
<feature type="compositionally biased region" description="Basic residues" evidence="2">
    <location>
        <begin position="607"/>
        <end position="619"/>
    </location>
</feature>
<feature type="compositionally biased region" description="Basic residues" evidence="2">
    <location>
        <begin position="247"/>
        <end position="257"/>
    </location>
</feature>
<feature type="region of interest" description="Disordered" evidence="2">
    <location>
        <begin position="1234"/>
        <end position="1280"/>
    </location>
</feature>
<keyword evidence="1" id="KW-0175">Coiled coil</keyword>
<gene>
    <name evidence="4" type="ORF">DMN91_010139</name>
    <name evidence="3" type="ORF">X777_02901</name>
</gene>
<feature type="compositionally biased region" description="Basic and acidic residues" evidence="2">
    <location>
        <begin position="258"/>
        <end position="267"/>
    </location>
</feature>
<evidence type="ECO:0000313" key="3">
    <source>
        <dbReference type="EMBL" id="EZA56282.1"/>
    </source>
</evidence>
<feature type="region of interest" description="Disordered" evidence="2">
    <location>
        <begin position="141"/>
        <end position="333"/>
    </location>
</feature>
<feature type="compositionally biased region" description="Basic and acidic residues" evidence="2">
    <location>
        <begin position="1325"/>
        <end position="1338"/>
    </location>
</feature>
<feature type="region of interest" description="Disordered" evidence="2">
    <location>
        <begin position="644"/>
        <end position="663"/>
    </location>
</feature>
<dbReference type="EMBL" id="KK107167">
    <property type="protein sequence ID" value="EZA56282.1"/>
    <property type="molecule type" value="Genomic_DNA"/>
</dbReference>
<evidence type="ECO:0000256" key="2">
    <source>
        <dbReference type="SAM" id="MobiDB-lite"/>
    </source>
</evidence>
<feature type="region of interest" description="Disordered" evidence="2">
    <location>
        <begin position="878"/>
        <end position="897"/>
    </location>
</feature>
<feature type="coiled-coil region" evidence="1">
    <location>
        <begin position="416"/>
        <end position="443"/>
    </location>
</feature>
<feature type="compositionally biased region" description="Polar residues" evidence="2">
    <location>
        <begin position="1297"/>
        <end position="1306"/>
    </location>
</feature>
<dbReference type="Proteomes" id="UP000053097">
    <property type="component" value="Unassembled WGS sequence"/>
</dbReference>
<feature type="compositionally biased region" description="Basic and acidic residues" evidence="2">
    <location>
        <begin position="141"/>
        <end position="162"/>
    </location>
</feature>
<organism evidence="3 5">
    <name type="scientific">Ooceraea biroi</name>
    <name type="common">Clonal raider ant</name>
    <name type="synonym">Cerapachys biroi</name>
    <dbReference type="NCBI Taxonomy" id="2015173"/>
    <lineage>
        <taxon>Eukaryota</taxon>
        <taxon>Metazoa</taxon>
        <taxon>Ecdysozoa</taxon>
        <taxon>Arthropoda</taxon>
        <taxon>Hexapoda</taxon>
        <taxon>Insecta</taxon>
        <taxon>Pterygota</taxon>
        <taxon>Neoptera</taxon>
        <taxon>Endopterygota</taxon>
        <taxon>Hymenoptera</taxon>
        <taxon>Apocrita</taxon>
        <taxon>Aculeata</taxon>
        <taxon>Formicoidea</taxon>
        <taxon>Formicidae</taxon>
        <taxon>Dorylinae</taxon>
        <taxon>Ooceraea</taxon>
    </lineage>
</organism>
<dbReference type="EMBL" id="QOIP01000010">
    <property type="protein sequence ID" value="RLU17900.1"/>
    <property type="molecule type" value="Genomic_DNA"/>
</dbReference>
<evidence type="ECO:0000313" key="4">
    <source>
        <dbReference type="EMBL" id="RLU17900.1"/>
    </source>
</evidence>
<feature type="region of interest" description="Disordered" evidence="2">
    <location>
        <begin position="1297"/>
        <end position="1349"/>
    </location>
</feature>
<dbReference type="OrthoDB" id="6359887at2759"/>
<evidence type="ECO:0000313" key="6">
    <source>
        <dbReference type="Proteomes" id="UP000279307"/>
    </source>
</evidence>
<evidence type="ECO:0000313" key="5">
    <source>
        <dbReference type="Proteomes" id="UP000053097"/>
    </source>
</evidence>
<feature type="region of interest" description="Disordered" evidence="2">
    <location>
        <begin position="601"/>
        <end position="623"/>
    </location>
</feature>
<feature type="region of interest" description="Disordered" evidence="2">
    <location>
        <begin position="1526"/>
        <end position="1588"/>
    </location>
</feature>
<feature type="compositionally biased region" description="Low complexity" evidence="2">
    <location>
        <begin position="880"/>
        <end position="890"/>
    </location>
</feature>
<accession>A0A026WJQ9</accession>
<feature type="region of interest" description="Disordered" evidence="2">
    <location>
        <begin position="700"/>
        <end position="818"/>
    </location>
</feature>
<feature type="compositionally biased region" description="Basic and acidic residues" evidence="2">
    <location>
        <begin position="759"/>
        <end position="775"/>
    </location>
</feature>
<sequence length="1588" mass="177666">MSIHVTVSGNPVNIRRGRMILSDLDQIKKNERDRRRRLRLEQVRQQSKEISHRLLERAKRIAREELSKLEKDGKSELKQMHDRKIMELQQKYQEDLEDIGQAHALAALQPDADAIIKEERKKDRAMALKRGKEAVERMKEAKQDSAEAMHQERLRKVREVENTRAAMVAKLPKPTSPEKTSRTETTSSQKDTYEESAHKTLTPTKKSKKISEKRSPRKTKKPNSKEIQKVLSPRPGPSGLQKQSVRQSHKTPSKKKVEKADRIERIAVDVMDDQIPRRTVPTMSTTPTKTHKVARYNPEDYTQDTSDSTSSISSSSSSSVSDDSSYFSDNTEQITCSRTPRAVPLTESKVRLYDYTSRQRNVYNRPLGIVEKIDIRNEPNAIEAAQAMKNAENVKMHTCKTHKINAQRRGEDAILREKVRRDYQALVRNLDHLAQEERKLKASQIQSNIEEDPHVRLHQRDKCQLEHQRKLTRATKKVLTTDDIPDQYCHLTERVVTLQTQKKDDVPHSKWHESQPVEDETDIYQDKDSEMSREEQILDMLKKVERQKRLLLQEFGSSLPDDIFNVSIRPLLDDRVTPRTSQVTDAAMPSTSEIKVINMSSDECVKKDRKGKKPGKSPTKKSEIAVQAALDKVSHAENKAVQVELPEESVKVPHPPSETTRVPHPIEPRITIITPETDDSSNDSTSSEISGMVIEIDKREVIVTPKKRRSSTKVSKRPSPRVYQKIRSTSVSSKATSPIKKFSRSQSTSRLTSPQKKTRCTDMPDTTSRRIDIHVSKSAFCDDETDPSQETKVSIDASAESSQTISNNQDPSSSKPYRVRTQMKRWIRIKDTSDTSTSFASPPPVRPRSVFDALTNVTPILEMLDSSGPEELRRLREEVSPVSTPETPSPRTMTMPSNIPHRERIARMLRYNLIDSQTNDSTVLSSTRIDQTDRSISCQPESAYPLTPLQRPSMPSKACTCKIPTCELLHTKLDDIHDYALKNCPEILQKYEDLQNLCTERIASLTDLIEKVRSEQKGMDLSLISPSDETSLMQLSMTRPARNDVQAVRRLIESIEAVHAQLARTLAESQRIIGGAAAPEDEPSRDAEVQVTTSTPARSKSVDTIDTAHVQKSELVNGKAKPKIISDERVNIQLNRFKIQQKPRAMSVTKTSDRNSWPPCTFPLHEEEVIEKLSKEILGKASTAFATSNGDNEVSVSHNAPAFKDASLRSSSSSEHEKDNSVAREITSIQEARKENGFIPIAGTPKISRDHGTAASISARPKPPVTLLNGPYRPELESSGHELSTIVEFDTTDTVNKNVKSPTKSKPSVHVAPLSVQQYKNSSKKLSDSTSDVKHPSERLSPAQRSQKTRICTSPGKLTNVMDGITSTKAETEQEHTFEKCNKQLQCNTITEDLVAEAKDKLGSSTSTDAANNHKDSKHKTTSTSLYSFSGLSGISEITSSPSSDALKCASSPEEMETALKKLGLGWAVATLKKTREASALSSSSNSDVTPVNTARRMISPTKKHHDPSGLPDISDVSSISIKEASKSTEQAVLLKGRTSTPKFQNSNSSERSSTTNTSESIQDPSDSLTVPNVSLTKTKSDNKQQSP</sequence>